<accession>A0A820II37</accession>
<evidence type="ECO:0000313" key="3">
    <source>
        <dbReference type="Proteomes" id="UP000663881"/>
    </source>
</evidence>
<organism evidence="2 3">
    <name type="scientific">Adineta steineri</name>
    <dbReference type="NCBI Taxonomy" id="433720"/>
    <lineage>
        <taxon>Eukaryota</taxon>
        <taxon>Metazoa</taxon>
        <taxon>Spiralia</taxon>
        <taxon>Gnathifera</taxon>
        <taxon>Rotifera</taxon>
        <taxon>Eurotatoria</taxon>
        <taxon>Bdelloidea</taxon>
        <taxon>Adinetida</taxon>
        <taxon>Adinetidae</taxon>
        <taxon>Adineta</taxon>
    </lineage>
</organism>
<sequence>FYAIGFILYFPSNDPYWIWSPSHGHMLLITVIFIWIALAICIFLFLQSTIIWCILKQRYNRYNEQIIRNSIIDTNDNDNDSQLEFE</sequence>
<feature type="transmembrane region" description="Helical" evidence="1">
    <location>
        <begin position="26"/>
        <end position="55"/>
    </location>
</feature>
<keyword evidence="1" id="KW-1133">Transmembrane helix</keyword>
<comment type="caution">
    <text evidence="2">The sequence shown here is derived from an EMBL/GenBank/DDBJ whole genome shotgun (WGS) entry which is preliminary data.</text>
</comment>
<name>A0A820II37_9BILA</name>
<evidence type="ECO:0000256" key="1">
    <source>
        <dbReference type="SAM" id="Phobius"/>
    </source>
</evidence>
<proteinExistence type="predicted"/>
<evidence type="ECO:0000313" key="2">
    <source>
        <dbReference type="EMBL" id="CAF4310528.1"/>
    </source>
</evidence>
<keyword evidence="1" id="KW-0472">Membrane</keyword>
<protein>
    <submittedName>
        <fullName evidence="2">Uncharacterized protein</fullName>
    </submittedName>
</protein>
<feature type="non-terminal residue" evidence="2">
    <location>
        <position position="1"/>
    </location>
</feature>
<dbReference type="Proteomes" id="UP000663881">
    <property type="component" value="Unassembled WGS sequence"/>
</dbReference>
<reference evidence="2" key="1">
    <citation type="submission" date="2021-02" db="EMBL/GenBank/DDBJ databases">
        <authorList>
            <person name="Nowell W R."/>
        </authorList>
    </citation>
    <scope>NUCLEOTIDE SEQUENCE</scope>
</reference>
<keyword evidence="1" id="KW-0812">Transmembrane</keyword>
<dbReference type="AlphaFoldDB" id="A0A820II37"/>
<gene>
    <name evidence="2" type="ORF">OKA104_LOCUS46699</name>
</gene>
<dbReference type="EMBL" id="CAJOAY010017383">
    <property type="protein sequence ID" value="CAF4310528.1"/>
    <property type="molecule type" value="Genomic_DNA"/>
</dbReference>